<evidence type="ECO:0008006" key="8">
    <source>
        <dbReference type="Google" id="ProtNLM"/>
    </source>
</evidence>
<keyword evidence="2 5" id="KW-0853">WD repeat</keyword>
<organism evidence="6 7">
    <name type="scientific">Sinanodonta woodiana</name>
    <name type="common">Chinese pond mussel</name>
    <name type="synonym">Anodonta woodiana</name>
    <dbReference type="NCBI Taxonomy" id="1069815"/>
    <lineage>
        <taxon>Eukaryota</taxon>
        <taxon>Metazoa</taxon>
        <taxon>Spiralia</taxon>
        <taxon>Lophotrochozoa</taxon>
        <taxon>Mollusca</taxon>
        <taxon>Bivalvia</taxon>
        <taxon>Autobranchia</taxon>
        <taxon>Heteroconchia</taxon>
        <taxon>Palaeoheterodonta</taxon>
        <taxon>Unionida</taxon>
        <taxon>Unionoidea</taxon>
        <taxon>Unionidae</taxon>
        <taxon>Unioninae</taxon>
        <taxon>Sinanodonta</taxon>
    </lineage>
</organism>
<comment type="subcellular location">
    <subcellularLocation>
        <location evidence="1">Nucleus</location>
    </subcellularLocation>
</comment>
<dbReference type="Gene3D" id="2.130.10.10">
    <property type="entry name" value="YVTN repeat-like/Quinoprotein amine dehydrogenase"/>
    <property type="match status" value="1"/>
</dbReference>
<dbReference type="Pfam" id="PF00400">
    <property type="entry name" value="WD40"/>
    <property type="match status" value="2"/>
</dbReference>
<keyword evidence="7" id="KW-1185">Reference proteome</keyword>
<keyword evidence="3" id="KW-0677">Repeat</keyword>
<dbReference type="InterPro" id="IPR015943">
    <property type="entry name" value="WD40/YVTN_repeat-like_dom_sf"/>
</dbReference>
<gene>
    <name evidence="6" type="ORF">ACJMK2_029987</name>
</gene>
<dbReference type="SMART" id="SM00320">
    <property type="entry name" value="WD40"/>
    <property type="match status" value="6"/>
</dbReference>
<evidence type="ECO:0000313" key="6">
    <source>
        <dbReference type="EMBL" id="KAL3883755.1"/>
    </source>
</evidence>
<evidence type="ECO:0000256" key="4">
    <source>
        <dbReference type="ARBA" id="ARBA00023242"/>
    </source>
</evidence>
<feature type="repeat" description="WD" evidence="5">
    <location>
        <begin position="216"/>
        <end position="258"/>
    </location>
</feature>
<evidence type="ECO:0000256" key="2">
    <source>
        <dbReference type="ARBA" id="ARBA00022574"/>
    </source>
</evidence>
<dbReference type="PANTHER" id="PTHR22652:SF0">
    <property type="entry name" value="NUCLEOPORIN NUP43"/>
    <property type="match status" value="1"/>
</dbReference>
<evidence type="ECO:0000256" key="1">
    <source>
        <dbReference type="ARBA" id="ARBA00004123"/>
    </source>
</evidence>
<accession>A0ABD3XDF3</accession>
<protein>
    <recommendedName>
        <fullName evidence="8">Nucleoporin Nup43</fullName>
    </recommendedName>
</protein>
<comment type="caution">
    <text evidence="6">The sequence shown here is derived from an EMBL/GenBank/DDBJ whole genome shotgun (WGS) entry which is preliminary data.</text>
</comment>
<dbReference type="AlphaFoldDB" id="A0ABD3XDF3"/>
<dbReference type="PANTHER" id="PTHR22652">
    <property type="entry name" value="NUCLEOPORIN NUP43"/>
    <property type="match status" value="1"/>
</dbReference>
<evidence type="ECO:0000256" key="3">
    <source>
        <dbReference type="ARBA" id="ARBA00022737"/>
    </source>
</evidence>
<sequence>MMADVRVKFVSQKISKIRWRPCTRQGLSSSDVFATGSWDDESNSVSIWHLPGDSHGVEDMEDDVSDELVEKEPRLLCETLHRGDVQDLQFLGMEHLITASSSGSVSVFKHHPNSQVIGVSQEWDKLHTFPSQNICSCTSVASQDETIVSCGEDGKLNVLVVGRRPPLRRIDKADSCTINDVIFLKQSEVVTVNSTGQLKVFDLRQPSDQATSLFLVTGDQTALLCIDKHPTQHHVVAAGGQDGVLSVWDLRQEKYPVTLLEAHSAAMWEVKFHPNHPDHLFTCSEDGSVWHWNNSTVSSASAGAGILAGTGAGSGGGIAFAANMSGASGPNPPHSCPWLTLDVSRHKMDITSLLPTQNSLPVNSIDIERQILICGTDEEAVYAMDLPAIR</sequence>
<dbReference type="InterPro" id="IPR036322">
    <property type="entry name" value="WD40_repeat_dom_sf"/>
</dbReference>
<name>A0ABD3XDF3_SINWO</name>
<proteinExistence type="predicted"/>
<reference evidence="6 7" key="1">
    <citation type="submission" date="2024-11" db="EMBL/GenBank/DDBJ databases">
        <title>Chromosome-level genome assembly of the freshwater bivalve Anodonta woodiana.</title>
        <authorList>
            <person name="Chen X."/>
        </authorList>
    </citation>
    <scope>NUCLEOTIDE SEQUENCE [LARGE SCALE GENOMIC DNA]</scope>
    <source>
        <strain evidence="6">MN2024</strain>
        <tissue evidence="6">Gills</tissue>
    </source>
</reference>
<dbReference type="GO" id="GO:0005634">
    <property type="term" value="C:nucleus"/>
    <property type="evidence" value="ECO:0007669"/>
    <property type="project" value="UniProtKB-SubCell"/>
</dbReference>
<dbReference type="PROSITE" id="PS50082">
    <property type="entry name" value="WD_REPEATS_2"/>
    <property type="match status" value="2"/>
</dbReference>
<dbReference type="InterPro" id="IPR019775">
    <property type="entry name" value="WD40_repeat_CS"/>
</dbReference>
<evidence type="ECO:0000313" key="7">
    <source>
        <dbReference type="Proteomes" id="UP001634394"/>
    </source>
</evidence>
<dbReference type="SUPFAM" id="SSF50978">
    <property type="entry name" value="WD40 repeat-like"/>
    <property type="match status" value="1"/>
</dbReference>
<dbReference type="PROSITE" id="PS00678">
    <property type="entry name" value="WD_REPEATS_1"/>
    <property type="match status" value="1"/>
</dbReference>
<dbReference type="InterPro" id="IPR001680">
    <property type="entry name" value="WD40_rpt"/>
</dbReference>
<keyword evidence="4" id="KW-0539">Nucleus</keyword>
<dbReference type="EMBL" id="JBJQND010000003">
    <property type="protein sequence ID" value="KAL3883755.1"/>
    <property type="molecule type" value="Genomic_DNA"/>
</dbReference>
<evidence type="ECO:0000256" key="5">
    <source>
        <dbReference type="PROSITE-ProRule" id="PRU00221"/>
    </source>
</evidence>
<dbReference type="Proteomes" id="UP001634394">
    <property type="component" value="Unassembled WGS sequence"/>
</dbReference>
<feature type="repeat" description="WD" evidence="5">
    <location>
        <begin position="260"/>
        <end position="302"/>
    </location>
</feature>